<organism evidence="1 2">
    <name type="scientific">Riccia sorocarpa</name>
    <dbReference type="NCBI Taxonomy" id="122646"/>
    <lineage>
        <taxon>Eukaryota</taxon>
        <taxon>Viridiplantae</taxon>
        <taxon>Streptophyta</taxon>
        <taxon>Embryophyta</taxon>
        <taxon>Marchantiophyta</taxon>
        <taxon>Marchantiopsida</taxon>
        <taxon>Marchantiidae</taxon>
        <taxon>Marchantiales</taxon>
        <taxon>Ricciaceae</taxon>
        <taxon>Riccia</taxon>
    </lineage>
</organism>
<proteinExistence type="predicted"/>
<evidence type="ECO:0000313" key="2">
    <source>
        <dbReference type="Proteomes" id="UP001633002"/>
    </source>
</evidence>
<comment type="caution">
    <text evidence="1">The sequence shown here is derived from an EMBL/GenBank/DDBJ whole genome shotgun (WGS) entry which is preliminary data.</text>
</comment>
<reference evidence="1 2" key="1">
    <citation type="submission" date="2024-09" db="EMBL/GenBank/DDBJ databases">
        <title>Chromosome-scale assembly of Riccia sorocarpa.</title>
        <authorList>
            <person name="Paukszto L."/>
        </authorList>
    </citation>
    <scope>NUCLEOTIDE SEQUENCE [LARGE SCALE GENOMIC DNA]</scope>
    <source>
        <strain evidence="1">LP-2024</strain>
        <tissue evidence="1">Aerial parts of the thallus</tissue>
    </source>
</reference>
<evidence type="ECO:0000313" key="1">
    <source>
        <dbReference type="EMBL" id="KAL3688764.1"/>
    </source>
</evidence>
<dbReference type="Proteomes" id="UP001633002">
    <property type="component" value="Unassembled WGS sequence"/>
</dbReference>
<keyword evidence="2" id="KW-1185">Reference proteome</keyword>
<gene>
    <name evidence="1" type="ORF">R1sor_015073</name>
</gene>
<sequence>MSKAAIEIWRDQIEKLIRWTEKYKKTDHKWCVKTWDEEDIVHGTPDAWNANPCKASIREGSVCIVRKQVRTCTVEEELGAQVTSTFVLGEA</sequence>
<accession>A0ABD3HF31</accession>
<protein>
    <submittedName>
        <fullName evidence="1">Uncharacterized protein</fullName>
    </submittedName>
</protein>
<name>A0ABD3HF31_9MARC</name>
<dbReference type="AlphaFoldDB" id="A0ABD3HF31"/>
<dbReference type="EMBL" id="JBJQOH010000004">
    <property type="protein sequence ID" value="KAL3688764.1"/>
    <property type="molecule type" value="Genomic_DNA"/>
</dbReference>